<sequence length="101" mass="11445">MLARPPRERRTKEGGEEQSRDATAPRVHRRSYGQRGFLHHRTIASRAKDTPVGLLLAEEEKVEGRGGGSYSETTVRIYREPPSQQLSPRLTFRRCSANVLS</sequence>
<feature type="region of interest" description="Disordered" evidence="1">
    <location>
        <begin position="59"/>
        <end position="86"/>
    </location>
</feature>
<feature type="compositionally biased region" description="Basic residues" evidence="1">
    <location>
        <begin position="26"/>
        <end position="36"/>
    </location>
</feature>
<dbReference type="EMBL" id="JAGKHQ010000016">
    <property type="protein sequence ID" value="KAG7493080.1"/>
    <property type="molecule type" value="Genomic_DNA"/>
</dbReference>
<feature type="region of interest" description="Disordered" evidence="1">
    <location>
        <begin position="1"/>
        <end position="36"/>
    </location>
</feature>
<accession>A0AAV6QM39</accession>
<reference evidence="2 3" key="1">
    <citation type="journal article" date="2021" name="Sci. Rep.">
        <title>Chromosome anchoring in Senegalese sole (Solea senegalensis) reveals sex-associated markers and genome rearrangements in flatfish.</title>
        <authorList>
            <person name="Guerrero-Cozar I."/>
            <person name="Gomez-Garrido J."/>
            <person name="Berbel C."/>
            <person name="Martinez-Blanch J.F."/>
            <person name="Alioto T."/>
            <person name="Claros M.G."/>
            <person name="Gagnaire P.A."/>
            <person name="Manchado M."/>
        </authorList>
    </citation>
    <scope>NUCLEOTIDE SEQUENCE [LARGE SCALE GENOMIC DNA]</scope>
    <source>
        <strain evidence="2">Sse05_10M</strain>
    </source>
</reference>
<comment type="caution">
    <text evidence="2">The sequence shown here is derived from an EMBL/GenBank/DDBJ whole genome shotgun (WGS) entry which is preliminary data.</text>
</comment>
<proteinExistence type="predicted"/>
<feature type="compositionally biased region" description="Basic and acidic residues" evidence="1">
    <location>
        <begin position="1"/>
        <end position="20"/>
    </location>
</feature>
<dbReference type="Proteomes" id="UP000693946">
    <property type="component" value="Linkage Group LG4"/>
</dbReference>
<evidence type="ECO:0000313" key="2">
    <source>
        <dbReference type="EMBL" id="KAG7493080.1"/>
    </source>
</evidence>
<evidence type="ECO:0000313" key="3">
    <source>
        <dbReference type="Proteomes" id="UP000693946"/>
    </source>
</evidence>
<protein>
    <submittedName>
        <fullName evidence="2">Uncharacterized protein</fullName>
    </submittedName>
</protein>
<name>A0AAV6QM39_SOLSE</name>
<organism evidence="2 3">
    <name type="scientific">Solea senegalensis</name>
    <name type="common">Senegalese sole</name>
    <dbReference type="NCBI Taxonomy" id="28829"/>
    <lineage>
        <taxon>Eukaryota</taxon>
        <taxon>Metazoa</taxon>
        <taxon>Chordata</taxon>
        <taxon>Craniata</taxon>
        <taxon>Vertebrata</taxon>
        <taxon>Euteleostomi</taxon>
        <taxon>Actinopterygii</taxon>
        <taxon>Neopterygii</taxon>
        <taxon>Teleostei</taxon>
        <taxon>Neoteleostei</taxon>
        <taxon>Acanthomorphata</taxon>
        <taxon>Carangaria</taxon>
        <taxon>Pleuronectiformes</taxon>
        <taxon>Pleuronectoidei</taxon>
        <taxon>Soleidae</taxon>
        <taxon>Solea</taxon>
    </lineage>
</organism>
<dbReference type="AlphaFoldDB" id="A0AAV6QM39"/>
<keyword evidence="3" id="KW-1185">Reference proteome</keyword>
<evidence type="ECO:0000256" key="1">
    <source>
        <dbReference type="SAM" id="MobiDB-lite"/>
    </source>
</evidence>
<gene>
    <name evidence="2" type="ORF">JOB18_001098</name>
</gene>